<accession>A0ACC6T905</accession>
<dbReference type="Proteomes" id="UP001480082">
    <property type="component" value="Unassembled WGS sequence"/>
</dbReference>
<keyword evidence="2" id="KW-1185">Reference proteome</keyword>
<gene>
    <name evidence="1" type="ORF">NKI81_31510</name>
</gene>
<comment type="caution">
    <text evidence="1">The sequence shown here is derived from an EMBL/GenBank/DDBJ whole genome shotgun (WGS) entry which is preliminary data.</text>
</comment>
<protein>
    <submittedName>
        <fullName evidence="1">Uncharacterized protein</fullName>
    </submittedName>
</protein>
<dbReference type="EMBL" id="JAMYRI010000035">
    <property type="protein sequence ID" value="MER9288360.1"/>
    <property type="molecule type" value="Genomic_DNA"/>
</dbReference>
<organism evidence="1 2">
    <name type="scientific">Mesorhizobium australicum</name>
    <dbReference type="NCBI Taxonomy" id="536018"/>
    <lineage>
        <taxon>Bacteria</taxon>
        <taxon>Pseudomonadati</taxon>
        <taxon>Pseudomonadota</taxon>
        <taxon>Alphaproteobacteria</taxon>
        <taxon>Hyphomicrobiales</taxon>
        <taxon>Phyllobacteriaceae</taxon>
        <taxon>Mesorhizobium</taxon>
    </lineage>
</organism>
<evidence type="ECO:0000313" key="1">
    <source>
        <dbReference type="EMBL" id="MER9288360.1"/>
    </source>
</evidence>
<reference evidence="1 2" key="1">
    <citation type="journal article" date="2024" name="Proc. Natl. Acad. Sci. U.S.A.">
        <title>The evolutionary genomics of adaptation to stress in wild rhizobium bacteria.</title>
        <authorList>
            <person name="Kehlet-Delgado H."/>
            <person name="Montoya A.P."/>
            <person name="Jensen K.T."/>
            <person name="Wendlandt C.E."/>
            <person name="Dexheimer C."/>
            <person name="Roberts M."/>
            <person name="Torres Martinez L."/>
            <person name="Friesen M.L."/>
            <person name="Griffitts J.S."/>
            <person name="Porter S.S."/>
        </authorList>
    </citation>
    <scope>NUCLEOTIDE SEQUENCE [LARGE SCALE GENOMIC DNA]</scope>
    <source>
        <strain evidence="1 2">M0468</strain>
    </source>
</reference>
<name>A0ACC6T905_9HYPH</name>
<proteinExistence type="predicted"/>
<evidence type="ECO:0000313" key="2">
    <source>
        <dbReference type="Proteomes" id="UP001480082"/>
    </source>
</evidence>
<sequence>MQKLTFTGIAPLALRASAALVLVVAPYQVSFVGSGKLRPAAAYAESEGGSGGGGEGHGGNSGSGGDGDHGGNSGSGGGSASGGHDGGAGDDDGGHDKGHHGQEHVDAAGDKVEVSDDKTEVTHPDGTKEEIENGRLEVKDAAGRTIVERAATAQDIARLQSL</sequence>